<dbReference type="RefSeq" id="WP_316777063.1">
    <property type="nucleotide sequence ID" value="NZ_JASMWN010000010.1"/>
</dbReference>
<sequence length="192" mass="20584">MADTASTTFSCSCGKMRGRVAPAGPKTGTHLICHCRDCRAAARHLGHPDTAQNGVDLFQTSPDTIKFESGTEHLAILRLSPKGPLRWYASCCRTPMFNTLSRPGLAFVTVLVANTDVPAVFGPVVAQGFVPQAGGPAKHKNGARMVMSILSRLIAQRVSGRWKKTPFFDLASGEPTAPVHLIGKEERAALFD</sequence>
<reference evidence="2" key="1">
    <citation type="submission" date="2023-05" db="EMBL/GenBank/DDBJ databases">
        <title>Sedimentitalea sp. nov. JM2-8.</title>
        <authorList>
            <person name="Huang J."/>
        </authorList>
    </citation>
    <scope>NUCLEOTIDE SEQUENCE [LARGE SCALE GENOMIC DNA]</scope>
    <source>
        <strain evidence="2">KHS03</strain>
    </source>
</reference>
<dbReference type="SUPFAM" id="SSF51316">
    <property type="entry name" value="Mss4-like"/>
    <property type="match status" value="1"/>
</dbReference>
<protein>
    <submittedName>
        <fullName evidence="1">DUF6151 family protein</fullName>
    </submittedName>
</protein>
<evidence type="ECO:0000313" key="1">
    <source>
        <dbReference type="EMBL" id="MDU9004814.1"/>
    </source>
</evidence>
<name>A0ABU3VGL3_9RHOB</name>
<comment type="caution">
    <text evidence="1">The sequence shown here is derived from an EMBL/GenBank/DDBJ whole genome shotgun (WGS) entry which is preliminary data.</text>
</comment>
<dbReference type="InterPro" id="IPR046149">
    <property type="entry name" value="DUF6151"/>
</dbReference>
<keyword evidence="2" id="KW-1185">Reference proteome</keyword>
<proteinExistence type="predicted"/>
<organism evidence="1 2">
    <name type="scientific">Sedimentitalea todarodis</name>
    <dbReference type="NCBI Taxonomy" id="1631240"/>
    <lineage>
        <taxon>Bacteria</taxon>
        <taxon>Pseudomonadati</taxon>
        <taxon>Pseudomonadota</taxon>
        <taxon>Alphaproteobacteria</taxon>
        <taxon>Rhodobacterales</taxon>
        <taxon>Paracoccaceae</taxon>
        <taxon>Sedimentitalea</taxon>
    </lineage>
</organism>
<dbReference type="Pfam" id="PF19648">
    <property type="entry name" value="DUF6151"/>
    <property type="match status" value="1"/>
</dbReference>
<accession>A0ABU3VGL3</accession>
<dbReference type="Proteomes" id="UP001255416">
    <property type="component" value="Unassembled WGS sequence"/>
</dbReference>
<gene>
    <name evidence="1" type="ORF">QO231_13245</name>
</gene>
<dbReference type="EMBL" id="JASMWN010000010">
    <property type="protein sequence ID" value="MDU9004814.1"/>
    <property type="molecule type" value="Genomic_DNA"/>
</dbReference>
<dbReference type="Gene3D" id="3.90.1590.10">
    <property type="entry name" value="glutathione-dependent formaldehyde- activating enzyme (gfa)"/>
    <property type="match status" value="1"/>
</dbReference>
<evidence type="ECO:0000313" key="2">
    <source>
        <dbReference type="Proteomes" id="UP001255416"/>
    </source>
</evidence>
<dbReference type="InterPro" id="IPR011057">
    <property type="entry name" value="Mss4-like_sf"/>
</dbReference>